<dbReference type="PANTHER" id="PTHR43563:SF1">
    <property type="entry name" value="AMINE OXIDASE [FLAVIN-CONTAINING] B"/>
    <property type="match status" value="1"/>
</dbReference>
<protein>
    <submittedName>
        <fullName evidence="4">Monoamine oxidase</fullName>
    </submittedName>
</protein>
<dbReference type="EMBL" id="FNRD01000009">
    <property type="protein sequence ID" value="SEA81238.1"/>
    <property type="molecule type" value="Genomic_DNA"/>
</dbReference>
<dbReference type="PANTHER" id="PTHR43563">
    <property type="entry name" value="AMINE OXIDASE"/>
    <property type="match status" value="1"/>
</dbReference>
<dbReference type="AlphaFoldDB" id="A0A1H4E949"/>
<comment type="similarity">
    <text evidence="1">Belongs to the flavin monoamine oxidase family.</text>
</comment>
<dbReference type="SUPFAM" id="SSF54373">
    <property type="entry name" value="FAD-linked reductases, C-terminal domain"/>
    <property type="match status" value="1"/>
</dbReference>
<dbReference type="InterPro" id="IPR050703">
    <property type="entry name" value="Flavin_MAO"/>
</dbReference>
<keyword evidence="2" id="KW-0812">Transmembrane</keyword>
<feature type="transmembrane region" description="Helical" evidence="2">
    <location>
        <begin position="6"/>
        <end position="22"/>
    </location>
</feature>
<name>A0A1H4E949_9FLAO</name>
<evidence type="ECO:0000259" key="3">
    <source>
        <dbReference type="Pfam" id="PF01593"/>
    </source>
</evidence>
<dbReference type="Proteomes" id="UP000198951">
    <property type="component" value="Unassembled WGS sequence"/>
</dbReference>
<keyword evidence="2" id="KW-0472">Membrane</keyword>
<gene>
    <name evidence="4" type="ORF">SAMN05443667_10955</name>
</gene>
<dbReference type="Pfam" id="PF01593">
    <property type="entry name" value="Amino_oxidase"/>
    <property type="match status" value="2"/>
</dbReference>
<dbReference type="STRING" id="150146.SAMN05443667_10955"/>
<organism evidence="4 5">
    <name type="scientific">Flavobacterium gillisiae</name>
    <dbReference type="NCBI Taxonomy" id="150146"/>
    <lineage>
        <taxon>Bacteria</taxon>
        <taxon>Pseudomonadati</taxon>
        <taxon>Bacteroidota</taxon>
        <taxon>Flavobacteriia</taxon>
        <taxon>Flavobacteriales</taxon>
        <taxon>Flavobacteriaceae</taxon>
        <taxon>Flavobacterium</taxon>
    </lineage>
</organism>
<dbReference type="RefSeq" id="WP_091090891.1">
    <property type="nucleotide sequence ID" value="NZ_FNRD01000009.1"/>
</dbReference>
<evidence type="ECO:0000256" key="2">
    <source>
        <dbReference type="SAM" id="Phobius"/>
    </source>
</evidence>
<proteinExistence type="inferred from homology"/>
<dbReference type="GO" id="GO:0016491">
    <property type="term" value="F:oxidoreductase activity"/>
    <property type="evidence" value="ECO:0007669"/>
    <property type="project" value="InterPro"/>
</dbReference>
<keyword evidence="2" id="KW-1133">Transmembrane helix</keyword>
<sequence length="350" mass="39045">MNNAKIIIIGAGLSGLMIAYLLQKKGFEVIILEAHTRIGGRIETVIGTTGATMELGATWFSKPHQHLIALLAELDISYFRQHTQGISFFETMSFVPPQKFEISDAEEPSYRIVGGTATLIEKLVAEVGIQNIKTQTKVTAIKEVNNHLEVTDSDGIIYEGAKVISTLPPHLLVQTVTFEPLLPDSIQQLARKTHTWMGESIKFAVEYTRPFWRENNYSGTLFSQASIIQEMYDHSTADNKGYALKGFLNGGTNTLSEEERKAKVILQLTKLFGDDAANYVAYHEKVWRNEPLTFFPYEHLLMGHENNGHPDYKKPLLNDKLYISGSETASENPGYMEGAVVAAKNIASQF</sequence>
<dbReference type="Gene3D" id="3.50.50.60">
    <property type="entry name" value="FAD/NAD(P)-binding domain"/>
    <property type="match status" value="2"/>
</dbReference>
<evidence type="ECO:0000313" key="5">
    <source>
        <dbReference type="Proteomes" id="UP000198951"/>
    </source>
</evidence>
<accession>A0A1H4E949</accession>
<reference evidence="5" key="1">
    <citation type="submission" date="2016-10" db="EMBL/GenBank/DDBJ databases">
        <authorList>
            <person name="Varghese N."/>
            <person name="Submissions S."/>
        </authorList>
    </citation>
    <scope>NUCLEOTIDE SEQUENCE [LARGE SCALE GENOMIC DNA]</scope>
    <source>
        <strain evidence="5">DSM 22376</strain>
    </source>
</reference>
<dbReference type="SUPFAM" id="SSF51905">
    <property type="entry name" value="FAD/NAD(P)-binding domain"/>
    <property type="match status" value="1"/>
</dbReference>
<dbReference type="InterPro" id="IPR002937">
    <property type="entry name" value="Amino_oxidase"/>
</dbReference>
<feature type="domain" description="Amine oxidase" evidence="3">
    <location>
        <begin position="91"/>
        <end position="347"/>
    </location>
</feature>
<evidence type="ECO:0000256" key="1">
    <source>
        <dbReference type="ARBA" id="ARBA00005995"/>
    </source>
</evidence>
<dbReference type="InterPro" id="IPR036188">
    <property type="entry name" value="FAD/NAD-bd_sf"/>
</dbReference>
<evidence type="ECO:0000313" key="4">
    <source>
        <dbReference type="EMBL" id="SEA81238.1"/>
    </source>
</evidence>
<feature type="domain" description="Amine oxidase" evidence="3">
    <location>
        <begin position="13"/>
        <end position="78"/>
    </location>
</feature>
<keyword evidence="5" id="KW-1185">Reference proteome</keyword>
<dbReference type="OrthoDB" id="56323at2"/>